<dbReference type="Proteomes" id="UP001500962">
    <property type="component" value="Unassembled WGS sequence"/>
</dbReference>
<dbReference type="Proteomes" id="UP000830542">
    <property type="component" value="Chromosome"/>
</dbReference>
<dbReference type="RefSeq" id="WP_244702902.1">
    <property type="nucleotide sequence ID" value="NZ_BAAADN010000037.1"/>
</dbReference>
<name>A0AAV3SIE4_HALDO</name>
<evidence type="ECO:0008006" key="5">
    <source>
        <dbReference type="Google" id="ProtNLM"/>
    </source>
</evidence>
<dbReference type="SUPFAM" id="SSF50118">
    <property type="entry name" value="Cell growth inhibitor/plasmid maintenance toxic component"/>
    <property type="match status" value="1"/>
</dbReference>
<gene>
    <name evidence="1" type="ORF">GCM10008985_24150</name>
    <name evidence="2" type="ORF">MUK72_01030</name>
</gene>
<reference evidence="1" key="1">
    <citation type="journal article" date="2014" name="Int. J. Syst. Evol. Microbiol.">
        <title>Complete genome sequence of Corynebacterium casei LMG S-19264T (=DSM 44701T), isolated from a smear-ripened cheese.</title>
        <authorList>
            <consortium name="US DOE Joint Genome Institute (JGI-PGF)"/>
            <person name="Walter F."/>
            <person name="Albersmeier A."/>
            <person name="Kalinowski J."/>
            <person name="Ruckert C."/>
        </authorList>
    </citation>
    <scope>NUCLEOTIDE SEQUENCE</scope>
    <source>
        <strain evidence="1">JCM 12289</strain>
    </source>
</reference>
<evidence type="ECO:0000313" key="4">
    <source>
        <dbReference type="Proteomes" id="UP001500962"/>
    </source>
</evidence>
<reference evidence="1" key="3">
    <citation type="submission" date="2023-12" db="EMBL/GenBank/DDBJ databases">
        <authorList>
            <person name="Sun Q."/>
            <person name="Inoue M."/>
        </authorList>
    </citation>
    <scope>NUCLEOTIDE SEQUENCE</scope>
    <source>
        <strain evidence="1">JCM 12289</strain>
    </source>
</reference>
<protein>
    <recommendedName>
        <fullName evidence="5">PemK-like, MazF-like toxin of type II toxin-antitoxin system</fullName>
    </recommendedName>
</protein>
<evidence type="ECO:0000313" key="2">
    <source>
        <dbReference type="EMBL" id="UOO95315.1"/>
    </source>
</evidence>
<sequence length="121" mass="13370">MTDRPFQRGAVVWGLDPFKSTEAAEPERPFLVLSNETHPFADRQFAGIALSTTRRDDALALDPDDWAAGGLPRRSYAYPWLLVTRDHADIASVYGRLRPAIVDTILDHLVGYLSASDADDG</sequence>
<dbReference type="EMBL" id="BAAADN010000037">
    <property type="protein sequence ID" value="GAA0466350.1"/>
    <property type="molecule type" value="Genomic_DNA"/>
</dbReference>
<organism evidence="1 4">
    <name type="scientific">Halococcus dombrowskii</name>
    <dbReference type="NCBI Taxonomy" id="179637"/>
    <lineage>
        <taxon>Archaea</taxon>
        <taxon>Methanobacteriati</taxon>
        <taxon>Methanobacteriota</taxon>
        <taxon>Stenosarchaea group</taxon>
        <taxon>Halobacteria</taxon>
        <taxon>Halobacteriales</taxon>
        <taxon>Halococcaceae</taxon>
        <taxon>Halococcus</taxon>
    </lineage>
</organism>
<dbReference type="KEGG" id="hdo:MUK72_01030"/>
<accession>A0AAV3SIE4</accession>
<dbReference type="EMBL" id="CP095005">
    <property type="protein sequence ID" value="UOO95315.1"/>
    <property type="molecule type" value="Genomic_DNA"/>
</dbReference>
<evidence type="ECO:0000313" key="3">
    <source>
        <dbReference type="Proteomes" id="UP000830542"/>
    </source>
</evidence>
<proteinExistence type="predicted"/>
<dbReference type="GeneID" id="71760388"/>
<reference evidence="2" key="2">
    <citation type="submission" date="2022-04" db="EMBL/GenBank/DDBJ databases">
        <title>Sequencing and genomic assembly of Halococcus dombrowskii.</title>
        <authorList>
            <person name="Lim S.W."/>
            <person name="MacLea K.S."/>
        </authorList>
    </citation>
    <scope>NUCLEOTIDE SEQUENCE</scope>
    <source>
        <strain evidence="2">H4</strain>
    </source>
</reference>
<keyword evidence="3" id="KW-1185">Reference proteome</keyword>
<evidence type="ECO:0000313" key="1">
    <source>
        <dbReference type="EMBL" id="GAA0466350.1"/>
    </source>
</evidence>
<dbReference type="AlphaFoldDB" id="A0AAV3SIE4"/>